<feature type="compositionally biased region" description="Basic and acidic residues" evidence="5">
    <location>
        <begin position="20"/>
        <end position="30"/>
    </location>
</feature>
<keyword evidence="2" id="KW-0118">Viral capsid assembly</keyword>
<dbReference type="InterPro" id="IPR006430">
    <property type="entry name" value="Phage_portal_PBSX"/>
</dbReference>
<evidence type="ECO:0000256" key="4">
    <source>
        <dbReference type="ARBA" id="ARBA00023219"/>
    </source>
</evidence>
<keyword evidence="7" id="KW-1185">Reference proteome</keyword>
<evidence type="ECO:0000313" key="6">
    <source>
        <dbReference type="EMBL" id="AVP39999.1"/>
    </source>
</evidence>
<keyword evidence="3" id="KW-1162">Viral penetration into host cytoplasm</keyword>
<evidence type="ECO:0000256" key="1">
    <source>
        <dbReference type="ARBA" id="ARBA00006799"/>
    </source>
</evidence>
<proteinExistence type="inferred from homology"/>
<dbReference type="Proteomes" id="UP000306261">
    <property type="component" value="Segment"/>
</dbReference>
<protein>
    <submittedName>
        <fullName evidence="6">Portal protein</fullName>
    </submittedName>
</protein>
<reference evidence="6 7" key="1">
    <citation type="submission" date="2018-01" db="EMBL/GenBank/DDBJ databases">
        <authorList>
            <person name="Addy H.S."/>
            <person name="Ahmad A.A."/>
            <person name="Huang Q."/>
        </authorList>
    </citation>
    <scope>NUCLEOTIDE SEQUENCE [LARGE SCALE GENOMIC DNA]</scope>
</reference>
<dbReference type="PIRSF" id="PIRSF018494">
    <property type="entry name" value="PBSX_VPQ"/>
    <property type="match status" value="1"/>
</dbReference>
<evidence type="ECO:0000256" key="3">
    <source>
        <dbReference type="ARBA" id="ARBA00023009"/>
    </source>
</evidence>
<dbReference type="Pfam" id="PF04860">
    <property type="entry name" value="Phage_portal"/>
    <property type="match status" value="1"/>
</dbReference>
<accession>A0A9W3URE3</accession>
<dbReference type="InterPro" id="IPR006944">
    <property type="entry name" value="Phage/GTA_portal"/>
</dbReference>
<gene>
    <name evidence="6" type="ORF">RsoM1USA_6</name>
</gene>
<evidence type="ECO:0000256" key="2">
    <source>
        <dbReference type="ARBA" id="ARBA00022950"/>
    </source>
</evidence>
<keyword evidence="4" id="KW-0231">Viral genome packaging</keyword>
<dbReference type="EMBL" id="MG747435">
    <property type="protein sequence ID" value="AVP39999.1"/>
    <property type="molecule type" value="Genomic_DNA"/>
</dbReference>
<comment type="similarity">
    <text evidence="1">Belongs to the phage portal family. PBSX subfamily.</text>
</comment>
<keyword evidence="2" id="KW-1188">Viral release from host cell</keyword>
<feature type="region of interest" description="Disordered" evidence="5">
    <location>
        <begin position="1"/>
        <end position="30"/>
    </location>
</feature>
<evidence type="ECO:0000256" key="5">
    <source>
        <dbReference type="SAM" id="MobiDB-lite"/>
    </source>
</evidence>
<feature type="compositionally biased region" description="Basic residues" evidence="5">
    <location>
        <begin position="1"/>
        <end position="10"/>
    </location>
</feature>
<organism evidence="6 7">
    <name type="scientific">Ralstonia phage RsoM1USA</name>
    <dbReference type="NCBI Taxonomy" id="2991867"/>
    <lineage>
        <taxon>Viruses</taxon>
        <taxon>Duplodnaviria</taxon>
        <taxon>Heunggongvirae</taxon>
        <taxon>Uroviricota</taxon>
        <taxon>Caudoviricetes</taxon>
        <taxon>Peduoviridae</taxon>
        <taxon>Aresaunavirus</taxon>
        <taxon>Aresaunavirus RsoM1USA</taxon>
    </lineage>
</organism>
<dbReference type="InterPro" id="IPR030935">
    <property type="entry name" value="PBSX_Proteobac"/>
</dbReference>
<sequence length="368" mass="41527">MSRNKTRRAARAASAHVRTAHTEAPAEHHTDRAARAEVFSFGDPIEVLDRRELLDYVECMRMGQWYEPPLPWDGLARSFRAAAHHSSAVYVKRNILVSTFIPHPLLSRATFERLVLDWQVFGNGYLERRDSVLGSPMRLDAPLAKYVRRGLDLSTYFFVQNWQQPYTFAAGSVFHLQEPDINQEVYGLPEYLSALNATWLNESATLFRRRYYQNGSHAGFILYMTDAAQKQEDVDTLREAMKGAKGPGNFRNLFMYAPNGKKDGIQLLPVSEVAAKDEFWHIKNITRDDQLAAHRVPPQLMGIVPNNTGGFGDVEKAAMVFARNEVKPLQDRLLAINDWIGEEVVRFAPYALGGQDQPAAAPAGHRSA</sequence>
<keyword evidence="3" id="KW-1171">Viral genome ejection through host cell envelope</keyword>
<name>A0A9W3URE3_9CAUD</name>
<dbReference type="NCBIfam" id="TIGR01540">
    <property type="entry name" value="portal_PBSX"/>
    <property type="match status" value="1"/>
</dbReference>
<keyword evidence="3" id="KW-1160">Virus entry into host cell</keyword>
<evidence type="ECO:0000313" key="7">
    <source>
        <dbReference type="Proteomes" id="UP000306261"/>
    </source>
</evidence>